<keyword evidence="3 9" id="KW-1003">Cell membrane</keyword>
<keyword evidence="5 9" id="KW-0653">Protein transport</keyword>
<dbReference type="PROSITE" id="PS01067">
    <property type="entry name" value="SECE_SEC61G"/>
    <property type="match status" value="1"/>
</dbReference>
<dbReference type="HAMAP" id="MF_00422">
    <property type="entry name" value="SecE"/>
    <property type="match status" value="1"/>
</dbReference>
<comment type="similarity">
    <text evidence="9">Belongs to the SecE/SEC61-gamma family.</text>
</comment>
<keyword evidence="2 9" id="KW-0813">Transport</keyword>
<organism evidence="10 11">
    <name type="scientific">Candidatus Komeilibacteria bacterium RIFCSPLOWO2_02_FULL_48_11</name>
    <dbReference type="NCBI Taxonomy" id="1798553"/>
    <lineage>
        <taxon>Bacteria</taxon>
        <taxon>Candidatus Komeiliibacteriota</taxon>
    </lineage>
</organism>
<dbReference type="GO" id="GO:0043952">
    <property type="term" value="P:protein transport by the Sec complex"/>
    <property type="evidence" value="ECO:0007669"/>
    <property type="project" value="UniProtKB-UniRule"/>
</dbReference>
<dbReference type="STRING" id="1798553.A3H70_02395"/>
<comment type="subcellular location">
    <subcellularLocation>
        <location evidence="9">Cell membrane</location>
        <topology evidence="9">Single-pass membrane protein</topology>
    </subcellularLocation>
    <subcellularLocation>
        <location evidence="1">Membrane</location>
    </subcellularLocation>
</comment>
<evidence type="ECO:0000256" key="3">
    <source>
        <dbReference type="ARBA" id="ARBA00022475"/>
    </source>
</evidence>
<evidence type="ECO:0000256" key="9">
    <source>
        <dbReference type="HAMAP-Rule" id="MF_00422"/>
    </source>
</evidence>
<dbReference type="GO" id="GO:0009306">
    <property type="term" value="P:protein secretion"/>
    <property type="evidence" value="ECO:0007669"/>
    <property type="project" value="UniProtKB-UniRule"/>
</dbReference>
<dbReference type="EMBL" id="MHKO01000011">
    <property type="protein sequence ID" value="OGY92886.1"/>
    <property type="molecule type" value="Genomic_DNA"/>
</dbReference>
<evidence type="ECO:0000313" key="11">
    <source>
        <dbReference type="Proteomes" id="UP000178109"/>
    </source>
</evidence>
<dbReference type="InterPro" id="IPR005807">
    <property type="entry name" value="SecE_bac"/>
</dbReference>
<gene>
    <name evidence="9" type="primary">secE</name>
    <name evidence="10" type="ORF">A3H70_02395</name>
</gene>
<dbReference type="GO" id="GO:0065002">
    <property type="term" value="P:intracellular protein transmembrane transport"/>
    <property type="evidence" value="ECO:0007669"/>
    <property type="project" value="UniProtKB-UniRule"/>
</dbReference>
<dbReference type="GO" id="GO:0008320">
    <property type="term" value="F:protein transmembrane transporter activity"/>
    <property type="evidence" value="ECO:0007669"/>
    <property type="project" value="UniProtKB-UniRule"/>
</dbReference>
<feature type="transmembrane region" description="Helical" evidence="9">
    <location>
        <begin position="30"/>
        <end position="51"/>
    </location>
</feature>
<comment type="subunit">
    <text evidence="9">Component of the Sec protein translocase complex. Heterotrimer consisting of SecY, SecE and SecG subunits. The heterotrimers can form oligomers, although 1 heterotrimer is thought to be able to translocate proteins. Interacts with the ribosome. Interacts with SecDF, and other proteins may be involved. Interacts with SecA.</text>
</comment>
<evidence type="ECO:0000256" key="1">
    <source>
        <dbReference type="ARBA" id="ARBA00004370"/>
    </source>
</evidence>
<dbReference type="NCBIfam" id="TIGR00964">
    <property type="entry name" value="secE_bact"/>
    <property type="match status" value="1"/>
</dbReference>
<keyword evidence="4 9" id="KW-0812">Transmembrane</keyword>
<dbReference type="InterPro" id="IPR038379">
    <property type="entry name" value="SecE_sf"/>
</dbReference>
<comment type="function">
    <text evidence="9">Essential subunit of the Sec protein translocation channel SecYEG. Clamps together the 2 halves of SecY. May contact the channel plug during translocation.</text>
</comment>
<dbReference type="GO" id="GO:0006605">
    <property type="term" value="P:protein targeting"/>
    <property type="evidence" value="ECO:0007669"/>
    <property type="project" value="UniProtKB-UniRule"/>
</dbReference>
<proteinExistence type="inferred from homology"/>
<evidence type="ECO:0000256" key="8">
    <source>
        <dbReference type="ARBA" id="ARBA00023136"/>
    </source>
</evidence>
<protein>
    <recommendedName>
        <fullName evidence="9">Protein translocase subunit SecE</fullName>
    </recommendedName>
</protein>
<dbReference type="Gene3D" id="1.20.5.1030">
    <property type="entry name" value="Preprotein translocase secy subunit"/>
    <property type="match status" value="1"/>
</dbReference>
<evidence type="ECO:0000313" key="10">
    <source>
        <dbReference type="EMBL" id="OGY92886.1"/>
    </source>
</evidence>
<sequence length="62" mass="7105">MNTIIKYLQDSRQELRKVSWPSKQETTNSTLLVIGVSLAVAAFLGAIDYGFNRLLEFLLQRF</sequence>
<reference evidence="10 11" key="1">
    <citation type="journal article" date="2016" name="Nat. Commun.">
        <title>Thousands of microbial genomes shed light on interconnected biogeochemical processes in an aquifer system.</title>
        <authorList>
            <person name="Anantharaman K."/>
            <person name="Brown C.T."/>
            <person name="Hug L.A."/>
            <person name="Sharon I."/>
            <person name="Castelle C.J."/>
            <person name="Probst A.J."/>
            <person name="Thomas B.C."/>
            <person name="Singh A."/>
            <person name="Wilkins M.J."/>
            <person name="Karaoz U."/>
            <person name="Brodie E.L."/>
            <person name="Williams K.H."/>
            <person name="Hubbard S.S."/>
            <person name="Banfield J.F."/>
        </authorList>
    </citation>
    <scope>NUCLEOTIDE SEQUENCE [LARGE SCALE GENOMIC DNA]</scope>
</reference>
<evidence type="ECO:0000256" key="5">
    <source>
        <dbReference type="ARBA" id="ARBA00022927"/>
    </source>
</evidence>
<name>A0A1G2BVB1_9BACT</name>
<evidence type="ECO:0000256" key="2">
    <source>
        <dbReference type="ARBA" id="ARBA00022448"/>
    </source>
</evidence>
<dbReference type="Pfam" id="PF00584">
    <property type="entry name" value="SecE"/>
    <property type="match status" value="1"/>
</dbReference>
<evidence type="ECO:0000256" key="4">
    <source>
        <dbReference type="ARBA" id="ARBA00022692"/>
    </source>
</evidence>
<dbReference type="Proteomes" id="UP000178109">
    <property type="component" value="Unassembled WGS sequence"/>
</dbReference>
<evidence type="ECO:0000256" key="6">
    <source>
        <dbReference type="ARBA" id="ARBA00022989"/>
    </source>
</evidence>
<keyword evidence="6 9" id="KW-1133">Transmembrane helix</keyword>
<dbReference type="AlphaFoldDB" id="A0A1G2BVB1"/>
<dbReference type="InterPro" id="IPR001901">
    <property type="entry name" value="Translocase_SecE/Sec61-g"/>
</dbReference>
<evidence type="ECO:0000256" key="7">
    <source>
        <dbReference type="ARBA" id="ARBA00023010"/>
    </source>
</evidence>
<accession>A0A1G2BVB1</accession>
<dbReference type="GO" id="GO:0005886">
    <property type="term" value="C:plasma membrane"/>
    <property type="evidence" value="ECO:0007669"/>
    <property type="project" value="UniProtKB-SubCell"/>
</dbReference>
<dbReference type="PANTHER" id="PTHR33910:SF1">
    <property type="entry name" value="PROTEIN TRANSLOCASE SUBUNIT SECE"/>
    <property type="match status" value="1"/>
</dbReference>
<dbReference type="PANTHER" id="PTHR33910">
    <property type="entry name" value="PROTEIN TRANSLOCASE SUBUNIT SECE"/>
    <property type="match status" value="1"/>
</dbReference>
<keyword evidence="8 9" id="KW-0472">Membrane</keyword>
<keyword evidence="7 9" id="KW-0811">Translocation</keyword>
<comment type="caution">
    <text evidence="10">The sequence shown here is derived from an EMBL/GenBank/DDBJ whole genome shotgun (WGS) entry which is preliminary data.</text>
</comment>